<dbReference type="InterPro" id="IPR029044">
    <property type="entry name" value="Nucleotide-diphossugar_trans"/>
</dbReference>
<dbReference type="EMBL" id="LLYZ01000002">
    <property type="protein sequence ID" value="KQK27309.1"/>
    <property type="molecule type" value="Genomic_DNA"/>
</dbReference>
<evidence type="ECO:0000313" key="2">
    <source>
        <dbReference type="EMBL" id="KQK27309.1"/>
    </source>
</evidence>
<dbReference type="Pfam" id="PF00535">
    <property type="entry name" value="Glycos_transf_2"/>
    <property type="match status" value="1"/>
</dbReference>
<dbReference type="InterPro" id="IPR001173">
    <property type="entry name" value="Glyco_trans_2-like"/>
</dbReference>
<dbReference type="GO" id="GO:0016758">
    <property type="term" value="F:hexosyltransferase activity"/>
    <property type="evidence" value="ECO:0007669"/>
    <property type="project" value="UniProtKB-ARBA"/>
</dbReference>
<proteinExistence type="predicted"/>
<name>A0A0Q3HXJ9_9FLAO</name>
<reference evidence="2 3" key="1">
    <citation type="submission" date="2015-10" db="EMBL/GenBank/DDBJ databases">
        <title>Chryseobacterium aquaticum genome.</title>
        <authorList>
            <person name="Newman J.D."/>
            <person name="Ferguson M.B."/>
            <person name="Miller J.R."/>
        </authorList>
    </citation>
    <scope>NUCLEOTIDE SEQUENCE [LARGE SCALE GENOMIC DNA]</scope>
    <source>
        <strain evidence="2 3">KCTC 12483</strain>
    </source>
</reference>
<dbReference type="Gene3D" id="3.90.550.10">
    <property type="entry name" value="Spore Coat Polysaccharide Biosynthesis Protein SpsA, Chain A"/>
    <property type="match status" value="1"/>
</dbReference>
<evidence type="ECO:0000313" key="3">
    <source>
        <dbReference type="Proteomes" id="UP000051682"/>
    </source>
</evidence>
<feature type="domain" description="Glycosyltransferase 2-like" evidence="1">
    <location>
        <begin position="6"/>
        <end position="169"/>
    </location>
</feature>
<keyword evidence="3" id="KW-1185">Reference proteome</keyword>
<evidence type="ECO:0000259" key="1">
    <source>
        <dbReference type="Pfam" id="PF00535"/>
    </source>
</evidence>
<dbReference type="AlphaFoldDB" id="A0A0Q3HXJ9"/>
<protein>
    <recommendedName>
        <fullName evidence="1">Glycosyltransferase 2-like domain-containing protein</fullName>
    </recommendedName>
</protein>
<dbReference type="Proteomes" id="UP000051682">
    <property type="component" value="Unassembled WGS sequence"/>
</dbReference>
<dbReference type="PANTHER" id="PTHR22916">
    <property type="entry name" value="GLYCOSYLTRANSFERASE"/>
    <property type="match status" value="1"/>
</dbReference>
<sequence length="299" mass="34701">MKYSVSVIILSYNQQNFIEKAIRGVFMQKGNLPIELIICDDCSIDKTDEVIQNIILDAPQNITVKYFHHPKNLGSTPNFYFALKQVTGKYLAFCEGDDYWTDPNKLNLQLQFLQENPAYSMCFHTAENISDDSNINGTLFSKVEEREYTPLEIYRHWIVHTATVMMKAEVLQSPAKNTTMHDDSLQYFDTILFLAASSIGRIWGMQKKMSCYRRHDAGLSAGKINFKRDLKHNKLDAIIGKYYAGEIKKTADWQIFSRSIADFKISFSAKKIMTAIRFLPWLFRNKIIIYYLFKKTSKN</sequence>
<dbReference type="SUPFAM" id="SSF53448">
    <property type="entry name" value="Nucleotide-diphospho-sugar transferases"/>
    <property type="match status" value="1"/>
</dbReference>
<comment type="caution">
    <text evidence="2">The sequence shown here is derived from an EMBL/GenBank/DDBJ whole genome shotgun (WGS) entry which is preliminary data.</text>
</comment>
<dbReference type="PANTHER" id="PTHR22916:SF3">
    <property type="entry name" value="UDP-GLCNAC:BETAGAL BETA-1,3-N-ACETYLGLUCOSAMINYLTRANSFERASE-LIKE PROTEIN 1"/>
    <property type="match status" value="1"/>
</dbReference>
<gene>
    <name evidence="2" type="ORF">AR438_03635</name>
</gene>
<dbReference type="STRING" id="452084.AR438_03635"/>
<organism evidence="2 3">
    <name type="scientific">Chryseobacterium aquaticum</name>
    <dbReference type="NCBI Taxonomy" id="452084"/>
    <lineage>
        <taxon>Bacteria</taxon>
        <taxon>Pseudomonadati</taxon>
        <taxon>Bacteroidota</taxon>
        <taxon>Flavobacteriia</taxon>
        <taxon>Flavobacteriales</taxon>
        <taxon>Weeksellaceae</taxon>
        <taxon>Chryseobacterium group</taxon>
        <taxon>Chryseobacterium</taxon>
    </lineage>
</organism>
<accession>A0A0Q3HXJ9</accession>
<dbReference type="RefSeq" id="WP_056011995.1">
    <property type="nucleotide sequence ID" value="NZ_LLYZ01000002.1"/>
</dbReference>
<dbReference type="OrthoDB" id="199095at2"/>